<keyword evidence="3" id="KW-1185">Reference proteome</keyword>
<evidence type="ECO:0000313" key="2">
    <source>
        <dbReference type="EMBL" id="RIV84382.1"/>
    </source>
</evidence>
<keyword evidence="1" id="KW-1133">Transmembrane helix</keyword>
<organism evidence="2 3">
    <name type="scientific">Aurantiacibacter xanthus</name>
    <dbReference type="NCBI Taxonomy" id="1784712"/>
    <lineage>
        <taxon>Bacteria</taxon>
        <taxon>Pseudomonadati</taxon>
        <taxon>Pseudomonadota</taxon>
        <taxon>Alphaproteobacteria</taxon>
        <taxon>Sphingomonadales</taxon>
        <taxon>Erythrobacteraceae</taxon>
        <taxon>Aurantiacibacter</taxon>
    </lineage>
</organism>
<protein>
    <submittedName>
        <fullName evidence="2">Uncharacterized protein</fullName>
    </submittedName>
</protein>
<sequence>MTPARNSEEFEYIWVMEHFVLLLSTLFFAVGGAIDAISEVLGLADQKDQQDLLSRRLQALIEAMADVDPDDDHRFSAVVRGNNGEA</sequence>
<evidence type="ECO:0000313" key="3">
    <source>
        <dbReference type="Proteomes" id="UP000265366"/>
    </source>
</evidence>
<feature type="transmembrane region" description="Helical" evidence="1">
    <location>
        <begin position="12"/>
        <end position="37"/>
    </location>
</feature>
<name>A0A3A1P2Q3_9SPHN</name>
<gene>
    <name evidence="2" type="ORF">D2V17_11845</name>
</gene>
<reference evidence="2 3" key="1">
    <citation type="submission" date="2018-08" db="EMBL/GenBank/DDBJ databases">
        <title>Erythrobacter zhengii sp.nov., a bacterium isolated from deep-sea sediment.</title>
        <authorList>
            <person name="Fang C."/>
            <person name="Wu Y.-H."/>
            <person name="Sun C."/>
            <person name="Wang H."/>
            <person name="Cheng H."/>
            <person name="Meng F.-X."/>
            <person name="Wang C.-S."/>
            <person name="Xu X.-W."/>
        </authorList>
    </citation>
    <scope>NUCLEOTIDE SEQUENCE [LARGE SCALE GENOMIC DNA]</scope>
    <source>
        <strain evidence="2 3">CCTCC AB 2015396</strain>
    </source>
</reference>
<keyword evidence="1" id="KW-0472">Membrane</keyword>
<accession>A0A3A1P2Q3</accession>
<dbReference type="AlphaFoldDB" id="A0A3A1P2Q3"/>
<comment type="caution">
    <text evidence="2">The sequence shown here is derived from an EMBL/GenBank/DDBJ whole genome shotgun (WGS) entry which is preliminary data.</text>
</comment>
<dbReference type="Proteomes" id="UP000265366">
    <property type="component" value="Unassembled WGS sequence"/>
</dbReference>
<dbReference type="EMBL" id="QXFM01000106">
    <property type="protein sequence ID" value="RIV84382.1"/>
    <property type="molecule type" value="Genomic_DNA"/>
</dbReference>
<evidence type="ECO:0000256" key="1">
    <source>
        <dbReference type="SAM" id="Phobius"/>
    </source>
</evidence>
<proteinExistence type="predicted"/>
<keyword evidence="1" id="KW-0812">Transmembrane</keyword>